<reference evidence="1" key="1">
    <citation type="submission" date="2020-02" db="EMBL/GenBank/DDBJ databases">
        <authorList>
            <person name="Meier V. D."/>
        </authorList>
    </citation>
    <scope>NUCLEOTIDE SEQUENCE</scope>
    <source>
        <strain evidence="1">AVDCRST_MAG80</strain>
    </source>
</reference>
<keyword evidence="1" id="KW-0808">Transferase</keyword>
<dbReference type="SUPFAM" id="SSF54197">
    <property type="entry name" value="HIT-like"/>
    <property type="match status" value="1"/>
</dbReference>
<organism evidence="1">
    <name type="scientific">uncultured Rubrobacteraceae bacterium</name>
    <dbReference type="NCBI Taxonomy" id="349277"/>
    <lineage>
        <taxon>Bacteria</taxon>
        <taxon>Bacillati</taxon>
        <taxon>Actinomycetota</taxon>
        <taxon>Rubrobacteria</taxon>
        <taxon>Rubrobacterales</taxon>
        <taxon>Rubrobacteraceae</taxon>
        <taxon>environmental samples</taxon>
    </lineage>
</organism>
<accession>A0A6J4QLL2</accession>
<dbReference type="GO" id="GO:0016740">
    <property type="term" value="F:transferase activity"/>
    <property type="evidence" value="ECO:0007669"/>
    <property type="project" value="UniProtKB-KW"/>
</dbReference>
<dbReference type="InterPro" id="IPR036265">
    <property type="entry name" value="HIT-like_sf"/>
</dbReference>
<dbReference type="Gene3D" id="3.30.428.10">
    <property type="entry name" value="HIT-like"/>
    <property type="match status" value="1"/>
</dbReference>
<proteinExistence type="predicted"/>
<sequence>MSARSVPERRVTYLDALIESLPLEEREIVDRLFDIVPTTGRLEVPEEMRGWVEKTFGSVDAVREQRIVRVTNRVTLDGALFNELRASRPFDVAGGGGPDALRREIEETRGDPFCAPEQMTPEDVFGRVQGSYSVTASNVAKYDGFHGLVVFDDHDPLAFTPEKVDDYVSVALEWTERALAADPDAKYPFLMWNCLWRAGSSVIHGHMQMTATRSAHYPRVERLRRAALEYENAHGSNYFSDLYWVHEALGLGIPAPAGIPPNVHGFASLTPAKEKEVVLLGSELGEHLRSFLVDVLLRYTRNLGVSSFNVAFYMPPTAPAEEDWSSFPVVVHVVDRGDPTNRTSDMGAMELYAAPVVSSDPFRVASLLAG</sequence>
<dbReference type="EMBL" id="CADCVC010000173">
    <property type="protein sequence ID" value="CAA9448506.1"/>
    <property type="molecule type" value="Genomic_DNA"/>
</dbReference>
<evidence type="ECO:0000313" key="1">
    <source>
        <dbReference type="EMBL" id="CAA9448506.1"/>
    </source>
</evidence>
<gene>
    <name evidence="1" type="ORF">AVDCRST_MAG80-2013</name>
</gene>
<protein>
    <submittedName>
        <fullName evidence="1">Polyribonucleotide nucleotidyltransferase (Polynucleotide phosphorylase)</fullName>
    </submittedName>
</protein>
<name>A0A6J4QLL2_9ACTN</name>
<dbReference type="AlphaFoldDB" id="A0A6J4QLL2"/>